<comment type="caution">
    <text evidence="1">The sequence shown here is derived from an EMBL/GenBank/DDBJ whole genome shotgun (WGS) entry which is preliminary data.</text>
</comment>
<evidence type="ECO:0000313" key="2">
    <source>
        <dbReference type="Proteomes" id="UP000247476"/>
    </source>
</evidence>
<dbReference type="SUPFAM" id="SSF89360">
    <property type="entry name" value="HesB-like domain"/>
    <property type="match status" value="1"/>
</dbReference>
<reference evidence="1 2" key="1">
    <citation type="submission" date="2018-05" db="EMBL/GenBank/DDBJ databases">
        <title>Paenibacillus flagellatus sp. nov., isolated from selenium mineral soil.</title>
        <authorList>
            <person name="Dai X."/>
        </authorList>
    </citation>
    <scope>NUCLEOTIDE SEQUENCE [LARGE SCALE GENOMIC DNA]</scope>
    <source>
        <strain evidence="1 2">DXL2</strain>
    </source>
</reference>
<keyword evidence="2" id="KW-1185">Reference proteome</keyword>
<dbReference type="OrthoDB" id="1645729at2"/>
<name>A0A2V5JZT2_9BACL</name>
<dbReference type="InterPro" id="IPR035903">
    <property type="entry name" value="HesB-like_dom_sf"/>
</dbReference>
<proteinExistence type="predicted"/>
<dbReference type="RefSeq" id="WP_110842448.1">
    <property type="nucleotide sequence ID" value="NZ_QJVJ01000011.1"/>
</dbReference>
<organism evidence="1 2">
    <name type="scientific">Paenibacillus flagellatus</name>
    <dbReference type="NCBI Taxonomy" id="2211139"/>
    <lineage>
        <taxon>Bacteria</taxon>
        <taxon>Bacillati</taxon>
        <taxon>Bacillota</taxon>
        <taxon>Bacilli</taxon>
        <taxon>Bacillales</taxon>
        <taxon>Paenibacillaceae</taxon>
        <taxon>Paenibacillus</taxon>
    </lineage>
</organism>
<dbReference type="AlphaFoldDB" id="A0A2V5JZT2"/>
<accession>A0A2V5JZT2</accession>
<evidence type="ECO:0000313" key="1">
    <source>
        <dbReference type="EMBL" id="PYI51822.1"/>
    </source>
</evidence>
<dbReference type="EMBL" id="QJVJ01000011">
    <property type="protein sequence ID" value="PYI51822.1"/>
    <property type="molecule type" value="Genomic_DNA"/>
</dbReference>
<gene>
    <name evidence="1" type="ORF">DLM86_23160</name>
</gene>
<protein>
    <submittedName>
        <fullName evidence="1">Fe-S cluster assembly protein HesB</fullName>
    </submittedName>
</protein>
<dbReference type="Proteomes" id="UP000247476">
    <property type="component" value="Unassembled WGS sequence"/>
</dbReference>
<sequence length="92" mass="10293">MNINVTQAAVDCFTREWGIREGDRLRIFVRYAGGGEDAFAFGITRDVPRDPAIAATAGGISFFMEQQDVWYLEGRSLTIDCEAEEIVLKRTS</sequence>